<feature type="region of interest" description="C-terminal regulatory PFK domain 2" evidence="15">
    <location>
        <begin position="478"/>
        <end position="879"/>
    </location>
</feature>
<dbReference type="FunFam" id="3.40.50.460:FF:000003">
    <property type="entry name" value="ATP-dependent 6-phosphofructokinase"/>
    <property type="match status" value="1"/>
</dbReference>
<dbReference type="InterPro" id="IPR000023">
    <property type="entry name" value="Phosphofructokinase_dom"/>
</dbReference>
<evidence type="ECO:0000313" key="19">
    <source>
        <dbReference type="Proteomes" id="UP000887581"/>
    </source>
</evidence>
<dbReference type="FunFam" id="3.40.50.450:FF:000064">
    <property type="entry name" value="Phosphofructokinase, platelet b"/>
    <property type="match status" value="1"/>
</dbReference>
<keyword evidence="7 15" id="KW-0808">Transferase</keyword>
<feature type="binding site" description="in other chain" evidence="15">
    <location>
        <begin position="237"/>
        <end position="239"/>
    </location>
    <ligand>
        <name>substrate</name>
        <note>ligand shared between dimeric partners</note>
    </ligand>
</feature>
<comment type="catalytic activity">
    <reaction evidence="14 15 16">
        <text>beta-D-fructose 6-phosphate + ATP = beta-D-fructose 1,6-bisphosphate + ADP + H(+)</text>
        <dbReference type="Rhea" id="RHEA:16109"/>
        <dbReference type="ChEBI" id="CHEBI:15378"/>
        <dbReference type="ChEBI" id="CHEBI:30616"/>
        <dbReference type="ChEBI" id="CHEBI:32966"/>
        <dbReference type="ChEBI" id="CHEBI:57634"/>
        <dbReference type="ChEBI" id="CHEBI:456216"/>
        <dbReference type="EC" id="2.7.1.11"/>
    </reaction>
</comment>
<feature type="active site" description="Proton acceptor" evidence="15">
    <location>
        <position position="239"/>
    </location>
</feature>
<dbReference type="GO" id="GO:0016208">
    <property type="term" value="F:AMP binding"/>
    <property type="evidence" value="ECO:0007669"/>
    <property type="project" value="TreeGrafter"/>
</dbReference>
<feature type="binding site" evidence="15">
    <location>
        <position position="365"/>
    </location>
    <ligand>
        <name>substrate</name>
        <note>ligand shared between dimeric partners</note>
    </ligand>
</feature>
<evidence type="ECO:0000256" key="16">
    <source>
        <dbReference type="PIRNR" id="PIRNR000533"/>
    </source>
</evidence>
<reference evidence="20" key="1">
    <citation type="submission" date="2022-11" db="UniProtKB">
        <authorList>
            <consortium name="WormBaseParasite"/>
        </authorList>
    </citation>
    <scope>IDENTIFICATION</scope>
</reference>
<evidence type="ECO:0000256" key="13">
    <source>
        <dbReference type="ARBA" id="ARBA00023152"/>
    </source>
</evidence>
<evidence type="ECO:0000256" key="15">
    <source>
        <dbReference type="HAMAP-Rule" id="MF_03184"/>
    </source>
</evidence>
<sequence length="879" mass="96323">METQAGQKSDTALPTPGAAVLPTTQPTAAPAVESSEEKVSNTAVNNDELGPLKEIFGRNKPIAKMRSDSIIPTAGHEGIMIAPKLYKGRAVAVYTSGGDASGMNSAVRSVVRMGLYLGCRVYFIYEGYQGMVDGGEYIKEAEWDSVSDIIQRGGTIIGSARCKDFRERPGRLCAAENLIKRQITNLVCIGGDGSLTGANLFRQEWPSLIQELVATGRISHEDAESCENIQIVGLVGSIDNDFCGTDMTIGTDTALQRIIDAIDSVVSTAHSHQRTFVIEVMGRHCGYLALVAALASEADFCFIPEWPVPVDWPTVLCHKLQMMRHEGSRLNIIIVAEGALDRDGKAITANQVRDVVKEKLHYDTRVTVLGHVQRGGSPSAFDRLLGCRMGAEAVLALMEMTPESEPCVVSIDGNAIVRVPLMQCVHRTQAVQKAMEKHDWDTAVKLRGRSFQRNLETYRLLTKLEPKSDLPTNEPSYNLAVINVGAPAGGMNAVVRSFVRMGIYRRCKVYGVKNSFEGLAKGDLKEMSWKDVNNWVMYGGSFLGTQKQLPEKNMSQVATTLQKFKIHGLLIVGGFEAYHSCLMLSHARSQYPSLRIPFCVIPCTISNNVPGTSISLGSDTAVNEICAVIDKIKQSATGTKKRVFIVETMGGYCGYLATLSALASGADSAYIFEEKFDVSDIIEDVKVIARKMRTGVQRYLIVRCELANKNYTTQFVNQLFSEEGRGEFSTSFATSRGGCAVANQPDVLFVNKKKICCRINVLGHAQQGGNPTPFDRNMGSKLAANALEFILIQAKKYTDPATGVTNAIAADSAALLGLKDRRMVFTPVEELAKETDFEHRLPKEQWWIRLRPLLRILAKHDSTYETEALSVTDVESELD</sequence>
<feature type="compositionally biased region" description="Polar residues" evidence="17">
    <location>
        <begin position="1"/>
        <end position="12"/>
    </location>
</feature>
<evidence type="ECO:0000259" key="18">
    <source>
        <dbReference type="Pfam" id="PF00365"/>
    </source>
</evidence>
<feature type="domain" description="Phosphofructokinase" evidence="18">
    <location>
        <begin position="91"/>
        <end position="396"/>
    </location>
</feature>
<dbReference type="PIRSF" id="PIRSF000533">
    <property type="entry name" value="ATP_PFK_euk"/>
    <property type="match status" value="1"/>
</dbReference>
<dbReference type="SUPFAM" id="SSF53784">
    <property type="entry name" value="Phosphofructokinase"/>
    <property type="match status" value="2"/>
</dbReference>
<evidence type="ECO:0000256" key="10">
    <source>
        <dbReference type="ARBA" id="ARBA00022777"/>
    </source>
</evidence>
<evidence type="ECO:0000313" key="20">
    <source>
        <dbReference type="WBParaSite" id="sdigi.contig31.g2294.t1"/>
    </source>
</evidence>
<dbReference type="InterPro" id="IPR009161">
    <property type="entry name" value="6-Pfructokinase_euk"/>
</dbReference>
<feature type="binding site" description="in other chain" evidence="15">
    <location>
        <begin position="649"/>
        <end position="651"/>
    </location>
    <ligand>
        <name>beta-D-fructose 2,6-bisphosphate</name>
        <dbReference type="ChEBI" id="CHEBI:58579"/>
        <note>allosteric activator; ligand shared between dimeric partners</note>
    </ligand>
</feature>
<dbReference type="FunFam" id="3.40.50.460:FF:000008">
    <property type="entry name" value="ATP-dependent 6-phosphofructokinase"/>
    <property type="match status" value="1"/>
</dbReference>
<dbReference type="GO" id="GO:0061621">
    <property type="term" value="P:canonical glycolysis"/>
    <property type="evidence" value="ECO:0007669"/>
    <property type="project" value="TreeGrafter"/>
</dbReference>
<dbReference type="HAMAP" id="MF_03184">
    <property type="entry name" value="Phosphofructokinase_I_E"/>
    <property type="match status" value="1"/>
</dbReference>
<keyword evidence="11 15" id="KW-0067">ATP-binding</keyword>
<keyword evidence="12 15" id="KW-0460">Magnesium</keyword>
<feature type="binding site" description="in other chain" evidence="15">
    <location>
        <position position="705"/>
    </location>
    <ligand>
        <name>beta-D-fructose 2,6-bisphosphate</name>
        <dbReference type="ChEBI" id="CHEBI:58579"/>
        <note>allosteric activator; ligand shared between dimeric partners</note>
    </ligand>
</feature>
<evidence type="ECO:0000256" key="3">
    <source>
        <dbReference type="ARBA" id="ARBA00004496"/>
    </source>
</evidence>
<dbReference type="PANTHER" id="PTHR13697:SF4">
    <property type="entry name" value="ATP-DEPENDENT 6-PHOSPHOFRUCTOKINASE"/>
    <property type="match status" value="1"/>
</dbReference>
<feature type="binding site" evidence="15">
    <location>
        <begin position="191"/>
        <end position="194"/>
    </location>
    <ligand>
        <name>ATP</name>
        <dbReference type="ChEBI" id="CHEBI:30616"/>
    </ligand>
</feature>
<comment type="activity regulation">
    <text evidence="15">Allosterically activated by ADP, AMP, or fructose 2,6-bisphosphate, and allosterically inhibited by ATP or citrate.</text>
</comment>
<keyword evidence="10 15" id="KW-0418">Kinase</keyword>
<dbReference type="GO" id="GO:0005945">
    <property type="term" value="C:6-phosphofructokinase complex"/>
    <property type="evidence" value="ECO:0007669"/>
    <property type="project" value="UniProtKB-ARBA"/>
</dbReference>
<feature type="binding site" description="in other chain" evidence="15">
    <location>
        <begin position="281"/>
        <end position="283"/>
    </location>
    <ligand>
        <name>substrate</name>
        <note>ligand shared between dimeric partners</note>
    </ligand>
</feature>
<feature type="region of interest" description="Disordered" evidence="17">
    <location>
        <begin position="1"/>
        <end position="44"/>
    </location>
</feature>
<dbReference type="NCBIfam" id="TIGR02478">
    <property type="entry name" value="6PF1K_euk"/>
    <property type="match status" value="1"/>
</dbReference>
<keyword evidence="6 15" id="KW-0021">Allosteric enzyme</keyword>
<dbReference type="WBParaSite" id="sdigi.contig31.g2294.t1">
    <property type="protein sequence ID" value="sdigi.contig31.g2294.t1"/>
    <property type="gene ID" value="sdigi.contig31.g2294"/>
</dbReference>
<dbReference type="GO" id="GO:0046872">
    <property type="term" value="F:metal ion binding"/>
    <property type="evidence" value="ECO:0007669"/>
    <property type="project" value="UniProtKB-KW"/>
</dbReference>
<keyword evidence="13 15" id="KW-0324">Glycolysis</keyword>
<feature type="domain" description="Phosphofructokinase" evidence="18">
    <location>
        <begin position="479"/>
        <end position="790"/>
    </location>
</feature>
<dbReference type="GO" id="GO:0003872">
    <property type="term" value="F:6-phosphofructokinase activity"/>
    <property type="evidence" value="ECO:0007669"/>
    <property type="project" value="UniProtKB-UniRule"/>
</dbReference>
<comment type="similarity">
    <text evidence="16">Belongs to the phosphofructokinase type A (PFKA) family. ATP-dependent PFK group I subfamily. Eukaryotic two domain clade "E" sub-subfamily.</text>
</comment>
<dbReference type="GO" id="GO:0048029">
    <property type="term" value="F:monosaccharide binding"/>
    <property type="evidence" value="ECO:0007669"/>
    <property type="project" value="TreeGrafter"/>
</dbReference>
<evidence type="ECO:0000256" key="17">
    <source>
        <dbReference type="SAM" id="MobiDB-lite"/>
    </source>
</evidence>
<comment type="similarity">
    <text evidence="15">Belongs to the phosphofructokinase type A (PFKA) family. ATP-dependent PFK group I subfamily. Eukaryotic two domain clade 'E' sub-subfamily.</text>
</comment>
<evidence type="ECO:0000256" key="5">
    <source>
        <dbReference type="ARBA" id="ARBA00022490"/>
    </source>
</evidence>
<feature type="binding site" description="in other chain" evidence="15">
    <location>
        <position position="337"/>
    </location>
    <ligand>
        <name>substrate</name>
        <note>ligand shared between dimeric partners</note>
    </ligand>
</feature>
<dbReference type="Pfam" id="PF00365">
    <property type="entry name" value="PFK"/>
    <property type="match status" value="2"/>
</dbReference>
<dbReference type="GO" id="GO:0030388">
    <property type="term" value="P:fructose 1,6-bisphosphate metabolic process"/>
    <property type="evidence" value="ECO:0007669"/>
    <property type="project" value="TreeGrafter"/>
</dbReference>
<dbReference type="Gene3D" id="3.40.50.450">
    <property type="match status" value="2"/>
</dbReference>
<comment type="pathway">
    <text evidence="4 15 16">Carbohydrate degradation; glycolysis; D-glyceraldehyde 3-phosphate and glycerone phosphate from D-glucose: step 3/4.</text>
</comment>
<dbReference type="PANTHER" id="PTHR13697">
    <property type="entry name" value="PHOSPHOFRUCTOKINASE"/>
    <property type="match status" value="1"/>
</dbReference>
<evidence type="ECO:0000256" key="6">
    <source>
        <dbReference type="ARBA" id="ARBA00022533"/>
    </source>
</evidence>
<feature type="binding site" evidence="15">
    <location>
        <begin position="161"/>
        <end position="162"/>
    </location>
    <ligand>
        <name>ATP</name>
        <dbReference type="ChEBI" id="CHEBI:30616"/>
    </ligand>
</feature>
<evidence type="ECO:0000256" key="7">
    <source>
        <dbReference type="ARBA" id="ARBA00022679"/>
    </source>
</evidence>
<feature type="binding site" description="in other chain" evidence="15">
    <location>
        <begin position="764"/>
        <end position="767"/>
    </location>
    <ligand>
        <name>beta-D-fructose 2,6-bisphosphate</name>
        <dbReference type="ChEBI" id="CHEBI:58579"/>
        <note>allosteric activator; ligand shared between dimeric partners</note>
    </ligand>
</feature>
<evidence type="ECO:0000256" key="11">
    <source>
        <dbReference type="ARBA" id="ARBA00022840"/>
    </source>
</evidence>
<dbReference type="InterPro" id="IPR035966">
    <property type="entry name" value="PKF_sf"/>
</dbReference>
<dbReference type="GO" id="GO:0042802">
    <property type="term" value="F:identical protein binding"/>
    <property type="evidence" value="ECO:0007669"/>
    <property type="project" value="TreeGrafter"/>
</dbReference>
<keyword evidence="9 15" id="KW-0547">Nucleotide-binding</keyword>
<feature type="binding site" description="in other chain" evidence="15">
    <location>
        <position position="547"/>
    </location>
    <ligand>
        <name>beta-D-fructose 2,6-bisphosphate</name>
        <dbReference type="ChEBI" id="CHEBI:58579"/>
        <note>allosteric activator; ligand shared between dimeric partners</note>
    </ligand>
</feature>
<evidence type="ECO:0000256" key="4">
    <source>
        <dbReference type="ARBA" id="ARBA00004679"/>
    </source>
</evidence>
<comment type="subcellular location">
    <subcellularLocation>
        <location evidence="3 15">Cytoplasm</location>
    </subcellularLocation>
</comment>
<organism evidence="19 20">
    <name type="scientific">Setaria digitata</name>
    <dbReference type="NCBI Taxonomy" id="48799"/>
    <lineage>
        <taxon>Eukaryota</taxon>
        <taxon>Metazoa</taxon>
        <taxon>Ecdysozoa</taxon>
        <taxon>Nematoda</taxon>
        <taxon>Chromadorea</taxon>
        <taxon>Rhabditida</taxon>
        <taxon>Spirurina</taxon>
        <taxon>Spiruromorpha</taxon>
        <taxon>Filarioidea</taxon>
        <taxon>Setariidae</taxon>
        <taxon>Setaria</taxon>
    </lineage>
</organism>
<dbReference type="PRINTS" id="PR00476">
    <property type="entry name" value="PHFRCTKINASE"/>
</dbReference>
<evidence type="ECO:0000256" key="2">
    <source>
        <dbReference type="ARBA" id="ARBA00002659"/>
    </source>
</evidence>
<feature type="binding site" evidence="15">
    <location>
        <position position="98"/>
    </location>
    <ligand>
        <name>ATP</name>
        <dbReference type="ChEBI" id="CHEBI:30616"/>
    </ligand>
</feature>
<feature type="binding site" evidence="15">
    <location>
        <position position="758"/>
    </location>
    <ligand>
        <name>beta-D-fructose 2,6-bisphosphate</name>
        <dbReference type="ChEBI" id="CHEBI:58579"/>
        <note>allosteric activator; ligand shared between dimeric partners</note>
    </ligand>
</feature>
<feature type="binding site" description="in other chain" evidence="15">
    <location>
        <begin position="604"/>
        <end position="608"/>
    </location>
    <ligand>
        <name>beta-D-fructose 2,6-bisphosphate</name>
        <dbReference type="ChEBI" id="CHEBI:58579"/>
        <note>allosteric activator; ligand shared between dimeric partners</note>
    </ligand>
</feature>
<dbReference type="NCBIfam" id="NF002872">
    <property type="entry name" value="PRK03202.1"/>
    <property type="match status" value="1"/>
</dbReference>
<keyword evidence="8 15" id="KW-0479">Metal-binding</keyword>
<dbReference type="Proteomes" id="UP000887581">
    <property type="component" value="Unplaced"/>
</dbReference>
<dbReference type="FunFam" id="3.40.50.450:FF:000043">
    <property type="entry name" value="ATP-dependent 6-phosphofructokinase, platelet type"/>
    <property type="match status" value="1"/>
</dbReference>
<dbReference type="AlphaFoldDB" id="A0A915PQ66"/>
<keyword evidence="5 15" id="KW-0963">Cytoplasm</keyword>
<evidence type="ECO:0000256" key="12">
    <source>
        <dbReference type="ARBA" id="ARBA00022842"/>
    </source>
</evidence>
<dbReference type="GO" id="GO:0070095">
    <property type="term" value="F:fructose-6-phosphate binding"/>
    <property type="evidence" value="ECO:0007669"/>
    <property type="project" value="TreeGrafter"/>
</dbReference>
<dbReference type="PROSITE" id="PS00433">
    <property type="entry name" value="PHOSPHOFRUCTOKINASE"/>
    <property type="match status" value="2"/>
</dbReference>
<feature type="binding site" evidence="15">
    <location>
        <position position="192"/>
    </location>
    <ligand>
        <name>Mg(2+)</name>
        <dbReference type="ChEBI" id="CHEBI:18420"/>
        <note>catalytic</note>
    </ligand>
</feature>
<evidence type="ECO:0000256" key="14">
    <source>
        <dbReference type="ARBA" id="ARBA00048070"/>
    </source>
</evidence>
<dbReference type="InterPro" id="IPR022953">
    <property type="entry name" value="ATP_PFK"/>
</dbReference>
<feature type="region of interest" description="N-terminal catalytic PFK domain 1" evidence="15">
    <location>
        <begin position="1"/>
        <end position="463"/>
    </location>
</feature>
<dbReference type="Gene3D" id="3.40.50.460">
    <property type="entry name" value="Phosphofructokinase domain"/>
    <property type="match status" value="2"/>
</dbReference>
<dbReference type="GO" id="GO:0005524">
    <property type="term" value="F:ATP binding"/>
    <property type="evidence" value="ECO:0007669"/>
    <property type="project" value="UniProtKB-KW"/>
</dbReference>
<comment type="cofactor">
    <cofactor evidence="1 15">
        <name>Mg(2+)</name>
        <dbReference type="ChEBI" id="CHEBI:18420"/>
    </cofactor>
</comment>
<feature type="binding site" evidence="15">
    <location>
        <position position="274"/>
    </location>
    <ligand>
        <name>substrate</name>
        <note>ligand shared between dimeric partners</note>
    </ligand>
</feature>
<dbReference type="EC" id="2.7.1.11" evidence="15"/>
<dbReference type="GO" id="GO:0006002">
    <property type="term" value="P:fructose 6-phosphate metabolic process"/>
    <property type="evidence" value="ECO:0007669"/>
    <property type="project" value="InterPro"/>
</dbReference>
<name>A0A915PQ66_9BILA</name>
<evidence type="ECO:0000256" key="9">
    <source>
        <dbReference type="ARBA" id="ARBA00022741"/>
    </source>
</evidence>
<proteinExistence type="inferred from homology"/>
<evidence type="ECO:0000256" key="8">
    <source>
        <dbReference type="ARBA" id="ARBA00022723"/>
    </source>
</evidence>
<feature type="region of interest" description="Interdomain linker" evidence="15">
    <location>
        <begin position="464"/>
        <end position="477"/>
    </location>
</feature>
<evidence type="ECO:0000256" key="1">
    <source>
        <dbReference type="ARBA" id="ARBA00001946"/>
    </source>
</evidence>
<protein>
    <recommendedName>
        <fullName evidence="15">ATP-dependent 6-phosphofructokinase</fullName>
        <shortName evidence="15">ATP-PFK</shortName>
        <shortName evidence="15">Phosphofructokinase</shortName>
        <ecNumber evidence="15">2.7.1.11</ecNumber>
    </recommendedName>
    <alternativeName>
        <fullName evidence="15">Phosphohexokinase</fullName>
    </alternativeName>
</protein>
<accession>A0A915PQ66</accession>
<dbReference type="InterPro" id="IPR015912">
    <property type="entry name" value="Phosphofructokinase_CS"/>
</dbReference>
<feature type="binding site" description="in other chain" evidence="15">
    <location>
        <begin position="371"/>
        <end position="374"/>
    </location>
    <ligand>
        <name>substrate</name>
        <note>ligand shared between dimeric partners</note>
    </ligand>
</feature>
<keyword evidence="19" id="KW-1185">Reference proteome</keyword>
<feature type="binding site" evidence="15">
    <location>
        <position position="642"/>
    </location>
    <ligand>
        <name>beta-D-fructose 2,6-bisphosphate</name>
        <dbReference type="ChEBI" id="CHEBI:58579"/>
        <note>allosteric activator; ligand shared between dimeric partners</note>
    </ligand>
</feature>
<feature type="binding site" description="in other chain" evidence="15">
    <location>
        <position position="840"/>
    </location>
    <ligand>
        <name>beta-D-fructose 2,6-bisphosphate</name>
        <dbReference type="ChEBI" id="CHEBI:58579"/>
        <note>allosteric activator; ligand shared between dimeric partners</note>
    </ligand>
</feature>
<comment type="function">
    <text evidence="2 15">Catalyzes the phosphorylation of D-fructose 6-phosphate to fructose 1,6-bisphosphate by ATP, the first committing step of glycolysis.</text>
</comment>
<comment type="subunit">
    <text evidence="15">Homotetramer.</text>
</comment>